<dbReference type="AlphaFoldDB" id="A0AAP7ZHV1"/>
<evidence type="ECO:0000313" key="2">
    <source>
        <dbReference type="EMBL" id="OYQ09389.1"/>
    </source>
</evidence>
<protein>
    <submittedName>
        <fullName evidence="2">Peptigoglycan-binding protein LysM</fullName>
    </submittedName>
</protein>
<dbReference type="InterPro" id="IPR036779">
    <property type="entry name" value="LysM_dom_sf"/>
</dbReference>
<dbReference type="RefSeq" id="WP_094394914.1">
    <property type="nucleotide sequence ID" value="NZ_NCTK01000002.1"/>
</dbReference>
<reference evidence="2 3" key="1">
    <citation type="submission" date="2017-04" db="EMBL/GenBank/DDBJ databases">
        <title>Genome Announcement: Closed genomes of Ralstonia solanacearum strains K60, UW551, and UW700.</title>
        <authorList>
            <person name="Hayes M."/>
            <person name="Macintyre A.M."/>
            <person name="Allen C."/>
        </authorList>
    </citation>
    <scope>NUCLEOTIDE SEQUENCE [LARGE SCALE GENOMIC DNA]</scope>
    <source>
        <strain evidence="2 3">UW25</strain>
    </source>
</reference>
<name>A0AAP7ZHV1_RALSL</name>
<proteinExistence type="predicted"/>
<dbReference type="Proteomes" id="UP000216164">
    <property type="component" value="Unassembled WGS sequence"/>
</dbReference>
<dbReference type="Pfam" id="PF19266">
    <property type="entry name" value="CIS_tube"/>
    <property type="match status" value="1"/>
</dbReference>
<dbReference type="Gene3D" id="3.10.350.10">
    <property type="entry name" value="LysM domain"/>
    <property type="match status" value="1"/>
</dbReference>
<evidence type="ECO:0000259" key="1">
    <source>
        <dbReference type="Pfam" id="PF19266"/>
    </source>
</evidence>
<evidence type="ECO:0000313" key="3">
    <source>
        <dbReference type="Proteomes" id="UP000216164"/>
    </source>
</evidence>
<dbReference type="EMBL" id="NCTK01000002">
    <property type="protein sequence ID" value="OYQ09389.1"/>
    <property type="molecule type" value="Genomic_DNA"/>
</dbReference>
<dbReference type="InterPro" id="IPR018392">
    <property type="entry name" value="LysM"/>
</dbReference>
<gene>
    <name evidence="2" type="ORF">B7R77_20920</name>
</gene>
<accession>A0AAP7ZHV1</accession>
<organism evidence="2 3">
    <name type="scientific">Ralstonia solanacearum K60</name>
    <dbReference type="NCBI Taxonomy" id="1091042"/>
    <lineage>
        <taxon>Bacteria</taxon>
        <taxon>Pseudomonadati</taxon>
        <taxon>Pseudomonadota</taxon>
        <taxon>Betaproteobacteria</taxon>
        <taxon>Burkholderiales</taxon>
        <taxon>Burkholderiaceae</taxon>
        <taxon>Ralstonia</taxon>
        <taxon>Ralstonia solanacearum species complex</taxon>
    </lineage>
</organism>
<dbReference type="CDD" id="cd00118">
    <property type="entry name" value="LysM"/>
    <property type="match status" value="1"/>
</dbReference>
<comment type="caution">
    <text evidence="2">The sequence shown here is derived from an EMBL/GenBank/DDBJ whole genome shotgun (WGS) entry which is preliminary data.</text>
</comment>
<feature type="domain" description="Contractile injection system tube protein N-terminal" evidence="1">
    <location>
        <begin position="13"/>
        <end position="154"/>
    </location>
</feature>
<dbReference type="InterPro" id="IPR045361">
    <property type="entry name" value="CIS_tube_prot_N"/>
</dbReference>
<sequence>MSLEKALLTNTVNGDRIPVQFNPEEYTLNREINYAQAAIPGLSAPILQFVHGNMQTLQMELFLDSYERHKVGSKTVNAAQSDVRVLVKQVTDLMAIEPTTHAPPVLLFTWGSLAFTCVLANCSQRYTMFLPDGIPVRARLTVTFNEYRNVDLEAKEVKRETSDYSKRHVVSQGETLSSIASAEYGDPRLWRVIAIANRLQRVRNLAPGLNLMLPSMPYRDPESGRVYS</sequence>